<gene>
    <name evidence="1" type="ORF">COMA1_90009</name>
</gene>
<dbReference type="STRING" id="1742972.COMA1_90009"/>
<name>A0A0S4LV07_9BACT</name>
<reference evidence="1 2" key="1">
    <citation type="submission" date="2015-10" db="EMBL/GenBank/DDBJ databases">
        <authorList>
            <person name="Gilbert D.G."/>
        </authorList>
    </citation>
    <scope>NUCLEOTIDE SEQUENCE [LARGE SCALE GENOMIC DNA]</scope>
    <source>
        <strain evidence="1">COMA1</strain>
    </source>
</reference>
<organism evidence="1 2">
    <name type="scientific">Candidatus Nitrospira nitrosa</name>
    <dbReference type="NCBI Taxonomy" id="1742972"/>
    <lineage>
        <taxon>Bacteria</taxon>
        <taxon>Pseudomonadati</taxon>
        <taxon>Nitrospirota</taxon>
        <taxon>Nitrospiria</taxon>
        <taxon>Nitrospirales</taxon>
        <taxon>Nitrospiraceae</taxon>
        <taxon>Nitrospira</taxon>
    </lineage>
</organism>
<dbReference type="Proteomes" id="UP000199032">
    <property type="component" value="Unassembled WGS sequence"/>
</dbReference>
<evidence type="ECO:0000313" key="1">
    <source>
        <dbReference type="EMBL" id="CUS39686.1"/>
    </source>
</evidence>
<accession>A0A0S4LV07</accession>
<dbReference type="AlphaFoldDB" id="A0A0S4LV07"/>
<evidence type="ECO:0000313" key="2">
    <source>
        <dbReference type="Proteomes" id="UP000199032"/>
    </source>
</evidence>
<proteinExistence type="predicted"/>
<dbReference type="EMBL" id="CZQA01000015">
    <property type="protein sequence ID" value="CUS39686.1"/>
    <property type="molecule type" value="Genomic_DNA"/>
</dbReference>
<protein>
    <submittedName>
        <fullName evidence="1">Uncharacterized protein</fullName>
    </submittedName>
</protein>
<dbReference type="RefSeq" id="WP_141654439.1">
    <property type="nucleotide sequence ID" value="NZ_CZQA01000015.1"/>
</dbReference>
<sequence length="117" mass="12817">MRILERAVASLLPGSMQRFVRGDGALYEQTVLAWCEAPARGIGSTISADLGSQLYAAITRLPEYAWQRECEAPAQSAKCADRHPVTCTEQLALPGDLSEARPKRMRFLVLNTVGKVI</sequence>
<keyword evidence="2" id="KW-1185">Reference proteome</keyword>